<dbReference type="EMBL" id="FNKK01000002">
    <property type="protein sequence ID" value="SDQ66450.1"/>
    <property type="molecule type" value="Genomic_DNA"/>
</dbReference>
<protein>
    <submittedName>
        <fullName evidence="1">Uncharacterized protein</fullName>
    </submittedName>
</protein>
<proteinExistence type="predicted"/>
<dbReference type="Proteomes" id="UP000217103">
    <property type="component" value="Unassembled WGS sequence"/>
</dbReference>
<evidence type="ECO:0000313" key="2">
    <source>
        <dbReference type="Proteomes" id="UP000217103"/>
    </source>
</evidence>
<name>A0A1H1CQH7_9ACTN</name>
<evidence type="ECO:0000313" key="1">
    <source>
        <dbReference type="EMBL" id="SDQ66450.1"/>
    </source>
</evidence>
<organism evidence="1 2">
    <name type="scientific">Thermostaphylospora chromogena</name>
    <dbReference type="NCBI Taxonomy" id="35622"/>
    <lineage>
        <taxon>Bacteria</taxon>
        <taxon>Bacillati</taxon>
        <taxon>Actinomycetota</taxon>
        <taxon>Actinomycetes</taxon>
        <taxon>Streptosporangiales</taxon>
        <taxon>Thermomonosporaceae</taxon>
        <taxon>Thermostaphylospora</taxon>
    </lineage>
</organism>
<keyword evidence="2" id="KW-1185">Reference proteome</keyword>
<accession>A0A1H1CQH7</accession>
<dbReference type="AlphaFoldDB" id="A0A1H1CQH7"/>
<dbReference type="RefSeq" id="WP_207549902.1">
    <property type="nucleotide sequence ID" value="NZ_FNKK01000002.1"/>
</dbReference>
<reference evidence="1 2" key="1">
    <citation type="submission" date="2016-10" db="EMBL/GenBank/DDBJ databases">
        <authorList>
            <person name="de Groot N.N."/>
        </authorList>
    </citation>
    <scope>NUCLEOTIDE SEQUENCE [LARGE SCALE GENOMIC DNA]</scope>
    <source>
        <strain evidence="1 2">DSM 43794</strain>
    </source>
</reference>
<sequence length="308" mass="35152">MSDRPILLKVLLKQRRWHAYGTFQREYDKAAKTIDPALVRTWPSRAQLHRWLSGAIKGLPYPDHCRVLEAMFPGWTVHDLFAPAPEEMLSGQALAAPAPRQTGEVIPAVVPPIGLRPHLERAFEQQHVSIDFAGFSGETLQGAIQEPLDKIRYGQLKPESVAIRLLLPDTTQPMTLPCRADDLSDDPDFRARANTIMRRHAIAILDSVNELAARGAIKQASAEIRLHRVAPLFKLYIINNRDAFFGFYPIQEYQLRAGEESRTIYDLMGKDAMIFHHSADNDAGREYVKQSRLWFESIWNTISREYRE</sequence>
<gene>
    <name evidence="1" type="ORF">SAMN04489764_1593</name>
</gene>